<dbReference type="AlphaFoldDB" id="A0A7T4B7I2"/>
<dbReference type="PANTHER" id="PTHR30603">
    <property type="entry name" value="RNA POLYMERASE SIGMA FACTOR RPO"/>
    <property type="match status" value="1"/>
</dbReference>
<organism evidence="8 9">
    <name type="scientific">Achromobacter deleyi</name>
    <dbReference type="NCBI Taxonomy" id="1353891"/>
    <lineage>
        <taxon>Bacteria</taxon>
        <taxon>Pseudomonadati</taxon>
        <taxon>Pseudomonadota</taxon>
        <taxon>Betaproteobacteria</taxon>
        <taxon>Burkholderiales</taxon>
        <taxon>Alcaligenaceae</taxon>
        <taxon>Achromobacter</taxon>
    </lineage>
</organism>
<dbReference type="PROSITE" id="PS50297">
    <property type="entry name" value="ANK_REP_REGION"/>
    <property type="match status" value="1"/>
</dbReference>
<dbReference type="InterPro" id="IPR036770">
    <property type="entry name" value="Ankyrin_rpt-contain_sf"/>
</dbReference>
<dbReference type="Pfam" id="PF04542">
    <property type="entry name" value="Sigma70_r2"/>
    <property type="match status" value="1"/>
</dbReference>
<sequence length="837" mass="92746">MNEAYIASSRPLSQFLRLAVIAGVESAVQIHIERGDDLNARDARGLTPLMLSASRNKPNICKLLLSAGADQGLLDPSGRTAFEIAVAAGAEATAAILDVARTPIPPLPSSDTQTYPSPGTAAEFSSPIEVIALESTPVEAEKVAPEVAVDEIDDREFDLSGWEVEEEPTKPVANLTVLISASTVQTAITAHEPIDSSAEWNDIDAYLPALALPLTRVDDAEGRAQLRRLLLRAIREGSVPGLDVQNQSTNDDRSVNSWAEAYLTMVINDLGAEVDERFEYSNVDESFEVFIDPEETPDEEIILDEVLVAIDRAASSRHEPLQMYQRDFQRLPLLTADEEIQLAKDMEAALDDALDELAGWPDGISQTLAAGAEAIKGSRQLSSIWVGGAEVDPEPASDENLETSMLVAAEPENATAEADELGQETAVNPGKATFADALQRLAALIEANVAPRTPPHEIRQALAALRLNRRFLLELIDAPYQIAPCHGFQRAMTNFRKARDRMTTANLKLAFFQAKKYLYSGEPLDDLAQEGNIGLLKAVDRYDWRRGYRFSTYATWWIRQQIGRHIADKVRTIRIPVHIHEKIQRMERITRTFETPTNRRPTLDELAERMEMSHHKLAALQRIALDVSYIDELLTDDMKAIDIYSVPDPADVVNEMQLNRVLDRFVSSLSTKGRKEELVLRMRFGIGVQETLTLDEIGTCFDLTRERIRQIEGKALRKLRHSARTEPLARLALGLKRKEHIFVSQERAPPEADTPCIAETAPPSKSTQRNGSSKSLALGQVLAQAATLNVPVEDGREAVSGGIWVKLVATPDHQHRRLARKLLGLGFEYWPGKGYWK</sequence>
<dbReference type="EMBL" id="CP065997">
    <property type="protein sequence ID" value="QQB37136.1"/>
    <property type="molecule type" value="Genomic_DNA"/>
</dbReference>
<keyword evidence="5" id="KW-0040">ANK repeat</keyword>
<dbReference type="PROSITE" id="PS50088">
    <property type="entry name" value="ANK_REPEAT"/>
    <property type="match status" value="1"/>
</dbReference>
<feature type="compositionally biased region" description="Polar residues" evidence="6">
    <location>
        <begin position="763"/>
        <end position="773"/>
    </location>
</feature>
<protein>
    <submittedName>
        <fullName evidence="8">Sigma-70 family RNA polymerase sigma factor</fullName>
    </submittedName>
</protein>
<reference evidence="8 9" key="1">
    <citation type="submission" date="2020-12" db="EMBL/GenBank/DDBJ databases">
        <title>FDA dAtabase for Regulatory Grade micrObial Sequences (FDA-ARGOS): Supporting development and validation of Infectious Disease Dx tests.</title>
        <authorList>
            <person name="Sproer C."/>
            <person name="Gronow S."/>
            <person name="Severitt S."/>
            <person name="Schroder I."/>
            <person name="Tallon L."/>
            <person name="Sadzewicz L."/>
            <person name="Zhao X."/>
            <person name="Boylan J."/>
            <person name="Ott S."/>
            <person name="Bowen H."/>
            <person name="Vavikolanu K."/>
            <person name="Mehta A."/>
            <person name="Aluvathingal J."/>
            <person name="Nadendla S."/>
            <person name="Lowell S."/>
            <person name="Myers T."/>
            <person name="Yan Y."/>
            <person name="Sichtig H."/>
        </authorList>
    </citation>
    <scope>NUCLEOTIDE SEQUENCE [LARGE SCALE GENOMIC DNA]</scope>
    <source>
        <strain evidence="8 9">FDAARGOS_1050</strain>
    </source>
</reference>
<evidence type="ECO:0000256" key="3">
    <source>
        <dbReference type="ARBA" id="ARBA00023125"/>
    </source>
</evidence>
<dbReference type="RefSeq" id="WP_198486695.1">
    <property type="nucleotide sequence ID" value="NZ_CP065997.1"/>
</dbReference>
<evidence type="ECO:0000256" key="6">
    <source>
        <dbReference type="SAM" id="MobiDB-lite"/>
    </source>
</evidence>
<dbReference type="Gene3D" id="1.10.601.10">
    <property type="entry name" value="RNA Polymerase Primary Sigma Factor"/>
    <property type="match status" value="2"/>
</dbReference>
<dbReference type="Gene3D" id="1.10.10.10">
    <property type="entry name" value="Winged helix-like DNA-binding domain superfamily/Winged helix DNA-binding domain"/>
    <property type="match status" value="2"/>
</dbReference>
<dbReference type="InterPro" id="IPR002110">
    <property type="entry name" value="Ankyrin_rpt"/>
</dbReference>
<dbReference type="InterPro" id="IPR013324">
    <property type="entry name" value="RNA_pol_sigma_r3/r4-like"/>
</dbReference>
<accession>A0A7T4B7I2</accession>
<dbReference type="Pfam" id="PF12796">
    <property type="entry name" value="Ank_2"/>
    <property type="match status" value="1"/>
</dbReference>
<dbReference type="InterPro" id="IPR007630">
    <property type="entry name" value="RNA_pol_sigma70_r4"/>
</dbReference>
<evidence type="ECO:0000313" key="8">
    <source>
        <dbReference type="EMBL" id="QQB37136.1"/>
    </source>
</evidence>
<evidence type="ECO:0000256" key="2">
    <source>
        <dbReference type="ARBA" id="ARBA00023082"/>
    </source>
</evidence>
<dbReference type="PANTHER" id="PTHR30603:SF47">
    <property type="entry name" value="RNA POLYMERASE SIGMA FACTOR SIGD, CHLOROPLASTIC"/>
    <property type="match status" value="1"/>
</dbReference>
<dbReference type="PROSITE" id="PS00716">
    <property type="entry name" value="SIGMA70_2"/>
    <property type="match status" value="1"/>
</dbReference>
<feature type="domain" description="RNA polymerase sigma-70" evidence="7">
    <location>
        <begin position="693"/>
        <end position="719"/>
    </location>
</feature>
<evidence type="ECO:0000313" key="9">
    <source>
        <dbReference type="Proteomes" id="UP000595231"/>
    </source>
</evidence>
<dbReference type="GO" id="GO:0006352">
    <property type="term" value="P:DNA-templated transcription initiation"/>
    <property type="evidence" value="ECO:0007669"/>
    <property type="project" value="InterPro"/>
</dbReference>
<proteinExistence type="predicted"/>
<evidence type="ECO:0000259" key="7">
    <source>
        <dbReference type="PROSITE" id="PS00716"/>
    </source>
</evidence>
<evidence type="ECO:0000256" key="5">
    <source>
        <dbReference type="PROSITE-ProRule" id="PRU00023"/>
    </source>
</evidence>
<evidence type="ECO:0000256" key="4">
    <source>
        <dbReference type="ARBA" id="ARBA00023163"/>
    </source>
</evidence>
<dbReference type="GO" id="GO:0016987">
    <property type="term" value="F:sigma factor activity"/>
    <property type="evidence" value="ECO:0007669"/>
    <property type="project" value="UniProtKB-KW"/>
</dbReference>
<dbReference type="InterPro" id="IPR007627">
    <property type="entry name" value="RNA_pol_sigma70_r2"/>
</dbReference>
<name>A0A7T4B7I2_9BURK</name>
<dbReference type="Pfam" id="PF04545">
    <property type="entry name" value="Sigma70_r4"/>
    <property type="match status" value="1"/>
</dbReference>
<dbReference type="Gene3D" id="1.25.40.20">
    <property type="entry name" value="Ankyrin repeat-containing domain"/>
    <property type="match status" value="1"/>
</dbReference>
<evidence type="ECO:0000256" key="1">
    <source>
        <dbReference type="ARBA" id="ARBA00023015"/>
    </source>
</evidence>
<dbReference type="NCBIfam" id="TIGR02937">
    <property type="entry name" value="sigma70-ECF"/>
    <property type="match status" value="1"/>
</dbReference>
<dbReference type="PRINTS" id="PR00046">
    <property type="entry name" value="SIGMA70FCT"/>
</dbReference>
<dbReference type="SUPFAM" id="SSF88946">
    <property type="entry name" value="Sigma2 domain of RNA polymerase sigma factors"/>
    <property type="match status" value="1"/>
</dbReference>
<dbReference type="Proteomes" id="UP000595231">
    <property type="component" value="Chromosome"/>
</dbReference>
<dbReference type="InterPro" id="IPR000943">
    <property type="entry name" value="RNA_pol_sigma70"/>
</dbReference>
<dbReference type="InterPro" id="IPR050239">
    <property type="entry name" value="Sigma-70_RNA_pol_init_factors"/>
</dbReference>
<keyword evidence="1" id="KW-0805">Transcription regulation</keyword>
<dbReference type="SUPFAM" id="SSF88659">
    <property type="entry name" value="Sigma3 and sigma4 domains of RNA polymerase sigma factors"/>
    <property type="match status" value="2"/>
</dbReference>
<dbReference type="SUPFAM" id="SSF48403">
    <property type="entry name" value="Ankyrin repeat"/>
    <property type="match status" value="1"/>
</dbReference>
<gene>
    <name evidence="8" type="ORF">I6I07_11285</name>
</gene>
<keyword evidence="4" id="KW-0804">Transcription</keyword>
<dbReference type="InterPro" id="IPR009042">
    <property type="entry name" value="RNA_pol_sigma70_r1_2"/>
</dbReference>
<dbReference type="InterPro" id="IPR013325">
    <property type="entry name" value="RNA_pol_sigma_r2"/>
</dbReference>
<dbReference type="Pfam" id="PF00140">
    <property type="entry name" value="Sigma70_r1_2"/>
    <property type="match status" value="1"/>
</dbReference>
<keyword evidence="2" id="KW-0731">Sigma factor</keyword>
<dbReference type="InterPro" id="IPR014284">
    <property type="entry name" value="RNA_pol_sigma-70_dom"/>
</dbReference>
<dbReference type="SMART" id="SM00248">
    <property type="entry name" value="ANK"/>
    <property type="match status" value="1"/>
</dbReference>
<feature type="region of interest" description="Disordered" evidence="6">
    <location>
        <begin position="745"/>
        <end position="773"/>
    </location>
</feature>
<dbReference type="CDD" id="cd06171">
    <property type="entry name" value="Sigma70_r4"/>
    <property type="match status" value="1"/>
</dbReference>
<dbReference type="InterPro" id="IPR036388">
    <property type="entry name" value="WH-like_DNA-bd_sf"/>
</dbReference>
<feature type="repeat" description="ANK" evidence="5">
    <location>
        <begin position="44"/>
        <end position="76"/>
    </location>
</feature>
<keyword evidence="3" id="KW-0238">DNA-binding</keyword>
<dbReference type="GO" id="GO:0003677">
    <property type="term" value="F:DNA binding"/>
    <property type="evidence" value="ECO:0007669"/>
    <property type="project" value="UniProtKB-KW"/>
</dbReference>